<dbReference type="RefSeq" id="WP_128914977.1">
    <property type="nucleotide sequence ID" value="NZ_RDSM01000003.1"/>
</dbReference>
<dbReference type="GO" id="GO:0005829">
    <property type="term" value="C:cytosol"/>
    <property type="evidence" value="ECO:0007669"/>
    <property type="project" value="TreeGrafter"/>
</dbReference>
<name>A0A4Q0SZ99_9BACT</name>
<dbReference type="EMBL" id="RDSM01000003">
    <property type="protein sequence ID" value="RXH55340.1"/>
    <property type="molecule type" value="Genomic_DNA"/>
</dbReference>
<dbReference type="SUPFAM" id="SSF51206">
    <property type="entry name" value="cAMP-binding domain-like"/>
    <property type="match status" value="1"/>
</dbReference>
<feature type="domain" description="HTH crp-type" evidence="4">
    <location>
        <begin position="152"/>
        <end position="218"/>
    </location>
</feature>
<dbReference type="InterPro" id="IPR012318">
    <property type="entry name" value="HTH_CRP"/>
</dbReference>
<evidence type="ECO:0000256" key="1">
    <source>
        <dbReference type="ARBA" id="ARBA00023015"/>
    </source>
</evidence>
<protein>
    <submittedName>
        <fullName evidence="5">Putative transcriptional regulator, Crp/Fnr family</fullName>
    </submittedName>
</protein>
<keyword evidence="2" id="KW-0238">DNA-binding</keyword>
<sequence length="243" mass="27143">MTTDVAPTARSIRPRNLILSKLPDEQFQALSRFFVPVDLPINMQLSLPHQPIEFLYFPVSGLISTDALTEKGESVEVGLIGREGFAGLPALFGQPQMSHSVVIQGAGAGFRIRASIMREELIKGGVLAQLVHEFTYMQMVQMTQSVLCNRLHAVEARLARWLLTSADRTESEELQLTQEFLAQMLGSRRSTVTVAAGELQRLGAIDYSRGRIRLTDRPLLTSKTCECYGIVRSTYDRMLPKKF</sequence>
<dbReference type="SUPFAM" id="SSF46785">
    <property type="entry name" value="Winged helix' DNA-binding domain"/>
    <property type="match status" value="1"/>
</dbReference>
<dbReference type="CDD" id="cd00038">
    <property type="entry name" value="CAP_ED"/>
    <property type="match status" value="1"/>
</dbReference>
<dbReference type="InterPro" id="IPR018490">
    <property type="entry name" value="cNMP-bd_dom_sf"/>
</dbReference>
<reference evidence="6" key="2">
    <citation type="submission" date="2019-02" db="EMBL/GenBank/DDBJ databases">
        <title>Granulicella sibirica sp. nov., a psychrotolerant acidobacterium isolated from an organic soil layer in forested tundra, West Siberia.</title>
        <authorList>
            <person name="Oshkin I.Y."/>
            <person name="Kulichevskaya I.S."/>
            <person name="Rijpstra W.I.C."/>
            <person name="Sinninghe Damste J.S."/>
            <person name="Rakitin A.L."/>
            <person name="Ravin N.V."/>
            <person name="Dedysh S.N."/>
        </authorList>
    </citation>
    <scope>NUCLEOTIDE SEQUENCE [LARGE SCALE GENOMIC DNA]</scope>
    <source>
        <strain evidence="6">AF10</strain>
    </source>
</reference>
<evidence type="ECO:0000313" key="5">
    <source>
        <dbReference type="EMBL" id="RXH55340.1"/>
    </source>
</evidence>
<dbReference type="InterPro" id="IPR036390">
    <property type="entry name" value="WH_DNA-bd_sf"/>
</dbReference>
<dbReference type="GO" id="GO:0003677">
    <property type="term" value="F:DNA binding"/>
    <property type="evidence" value="ECO:0007669"/>
    <property type="project" value="UniProtKB-KW"/>
</dbReference>
<evidence type="ECO:0000259" key="4">
    <source>
        <dbReference type="PROSITE" id="PS51063"/>
    </source>
</evidence>
<organism evidence="5 6">
    <name type="scientific">Granulicella sibirica</name>
    <dbReference type="NCBI Taxonomy" id="2479048"/>
    <lineage>
        <taxon>Bacteria</taxon>
        <taxon>Pseudomonadati</taxon>
        <taxon>Acidobacteriota</taxon>
        <taxon>Terriglobia</taxon>
        <taxon>Terriglobales</taxon>
        <taxon>Acidobacteriaceae</taxon>
        <taxon>Granulicella</taxon>
    </lineage>
</organism>
<dbReference type="Pfam" id="PF13545">
    <property type="entry name" value="HTH_Crp_2"/>
    <property type="match status" value="1"/>
</dbReference>
<evidence type="ECO:0000313" key="6">
    <source>
        <dbReference type="Proteomes" id="UP000289437"/>
    </source>
</evidence>
<dbReference type="PANTHER" id="PTHR24567:SF74">
    <property type="entry name" value="HTH-TYPE TRANSCRIPTIONAL REGULATOR ARCR"/>
    <property type="match status" value="1"/>
</dbReference>
<keyword evidence="3" id="KW-0804">Transcription</keyword>
<dbReference type="OrthoDB" id="8969464at2"/>
<dbReference type="PROSITE" id="PS51063">
    <property type="entry name" value="HTH_CRP_2"/>
    <property type="match status" value="1"/>
</dbReference>
<proteinExistence type="predicted"/>
<keyword evidence="6" id="KW-1185">Reference proteome</keyword>
<dbReference type="InterPro" id="IPR050397">
    <property type="entry name" value="Env_Response_Regulators"/>
</dbReference>
<evidence type="ECO:0000256" key="3">
    <source>
        <dbReference type="ARBA" id="ARBA00023163"/>
    </source>
</evidence>
<keyword evidence="1" id="KW-0805">Transcription regulation</keyword>
<accession>A0A4Q0SZ99</accession>
<dbReference type="InterPro" id="IPR000595">
    <property type="entry name" value="cNMP-bd_dom"/>
</dbReference>
<dbReference type="PANTHER" id="PTHR24567">
    <property type="entry name" value="CRP FAMILY TRANSCRIPTIONAL REGULATORY PROTEIN"/>
    <property type="match status" value="1"/>
</dbReference>
<dbReference type="Proteomes" id="UP000289437">
    <property type="component" value="Unassembled WGS sequence"/>
</dbReference>
<reference evidence="5 6" key="1">
    <citation type="submission" date="2018-11" db="EMBL/GenBank/DDBJ databases">
        <authorList>
            <person name="Mardanov A.V."/>
            <person name="Ravin N.V."/>
            <person name="Dedysh S.N."/>
        </authorList>
    </citation>
    <scope>NUCLEOTIDE SEQUENCE [LARGE SCALE GENOMIC DNA]</scope>
    <source>
        <strain evidence="5 6">AF10</strain>
    </source>
</reference>
<dbReference type="Gene3D" id="2.60.120.10">
    <property type="entry name" value="Jelly Rolls"/>
    <property type="match status" value="1"/>
</dbReference>
<dbReference type="SMART" id="SM00419">
    <property type="entry name" value="HTH_CRP"/>
    <property type="match status" value="1"/>
</dbReference>
<evidence type="ECO:0000256" key="2">
    <source>
        <dbReference type="ARBA" id="ARBA00023125"/>
    </source>
</evidence>
<gene>
    <name evidence="5" type="ORF">GRAN_4444</name>
</gene>
<dbReference type="GO" id="GO:0003700">
    <property type="term" value="F:DNA-binding transcription factor activity"/>
    <property type="evidence" value="ECO:0007669"/>
    <property type="project" value="TreeGrafter"/>
</dbReference>
<dbReference type="AlphaFoldDB" id="A0A4Q0SZ99"/>
<comment type="caution">
    <text evidence="5">The sequence shown here is derived from an EMBL/GenBank/DDBJ whole genome shotgun (WGS) entry which is preliminary data.</text>
</comment>
<dbReference type="InterPro" id="IPR014710">
    <property type="entry name" value="RmlC-like_jellyroll"/>
</dbReference>